<dbReference type="PANTHER" id="PTHR45985:SF3">
    <property type="entry name" value="CHITIN DEACETYLASE-LIKE 4"/>
    <property type="match status" value="1"/>
</dbReference>
<dbReference type="AlphaFoldDB" id="A0A1R4JIK6"/>
<feature type="region of interest" description="Disordered" evidence="1">
    <location>
        <begin position="32"/>
        <end position="138"/>
    </location>
</feature>
<evidence type="ECO:0000256" key="2">
    <source>
        <dbReference type="SAM" id="SignalP"/>
    </source>
</evidence>
<evidence type="ECO:0000313" key="3">
    <source>
        <dbReference type="EMBL" id="SJN31900.1"/>
    </source>
</evidence>
<dbReference type="Gene3D" id="3.20.20.370">
    <property type="entry name" value="Glycoside hydrolase/deacetylase"/>
    <property type="match status" value="1"/>
</dbReference>
<feature type="chain" id="PRO_5038881411" evidence="2">
    <location>
        <begin position="33"/>
        <end position="493"/>
    </location>
</feature>
<name>A0A1R4JIK6_9MICC</name>
<feature type="signal peptide" evidence="2">
    <location>
        <begin position="1"/>
        <end position="32"/>
    </location>
</feature>
<dbReference type="InterPro" id="IPR052740">
    <property type="entry name" value="CE4"/>
</dbReference>
<sequence>MSLSAAARPTPSRHRWWALAAALALTVTGCQAPEEDQAAEGASQEQSASAPAEGGQEGDTDAEDAEGSGDSEDAEGSDGSDESDGSEDAEGSEDSEGGADESTNEEKWKEASEKGVAPIPREPMPENPEVPNEESWRTVPSNVPMKKLEEGEKPPQFVLVSFDGGGWHDRWQTFMETAQEHDARFTVFLTGIYLVEKANSEIYQGPKQEPGAAAVSFYPDEESIAQLVDDLNQANSRGHEIGTHYNGHFCASSKNGADTWSTEDWQSELDQFFDFITNYRENNGYGADFPTLEVQPDSIRGGRLPCLDGTWSDLVPAWKEHGITYDTSRSSTLGTGVHWPYSQDGLWQFEVPVVYSPAFDGPESPAKEGDDSPIVTAMDYNFWAKINGAKNEPEKRDVMHDAALETYRYMYASAYAGNRAPLVLGNHFNGWNDNAFNPAVEQFMSEVCGEPDTYCTTHRDVIQWLSLQDPERVKQWQSAEASAKGDDLEDITW</sequence>
<proteinExistence type="predicted"/>
<reference evidence="3 4" key="1">
    <citation type="submission" date="2017-02" db="EMBL/GenBank/DDBJ databases">
        <authorList>
            <person name="Peterson S.W."/>
        </authorList>
    </citation>
    <scope>NUCLEOTIDE SEQUENCE [LARGE SCALE GENOMIC DNA]</scope>
    <source>
        <strain evidence="3 4">2B3F</strain>
    </source>
</reference>
<keyword evidence="2" id="KW-0732">Signal</keyword>
<accession>A0A1R4JIK6</accession>
<evidence type="ECO:0000256" key="1">
    <source>
        <dbReference type="SAM" id="MobiDB-lite"/>
    </source>
</evidence>
<dbReference type="PANTHER" id="PTHR45985">
    <property type="match status" value="1"/>
</dbReference>
<dbReference type="RefSeq" id="WP_067190317.1">
    <property type="nucleotide sequence ID" value="NZ_FUKP01000060.1"/>
</dbReference>
<dbReference type="Proteomes" id="UP000196230">
    <property type="component" value="Unassembled WGS sequence"/>
</dbReference>
<evidence type="ECO:0000313" key="4">
    <source>
        <dbReference type="Proteomes" id="UP000196230"/>
    </source>
</evidence>
<dbReference type="InterPro" id="IPR011330">
    <property type="entry name" value="Glyco_hydro/deAcase_b/a-brl"/>
</dbReference>
<dbReference type="EMBL" id="FUKP01000060">
    <property type="protein sequence ID" value="SJN31900.1"/>
    <property type="molecule type" value="Genomic_DNA"/>
</dbReference>
<feature type="compositionally biased region" description="Basic and acidic residues" evidence="1">
    <location>
        <begin position="104"/>
        <end position="113"/>
    </location>
</feature>
<feature type="compositionally biased region" description="Low complexity" evidence="1">
    <location>
        <begin position="39"/>
        <end position="53"/>
    </location>
</feature>
<feature type="compositionally biased region" description="Acidic residues" evidence="1">
    <location>
        <begin position="56"/>
        <end position="103"/>
    </location>
</feature>
<gene>
    <name evidence="3" type="ORF">FM125_08815</name>
</gene>
<dbReference type="GO" id="GO:0005975">
    <property type="term" value="P:carbohydrate metabolic process"/>
    <property type="evidence" value="ECO:0007669"/>
    <property type="project" value="InterPro"/>
</dbReference>
<dbReference type="SUPFAM" id="SSF88713">
    <property type="entry name" value="Glycoside hydrolase/deacetylase"/>
    <property type="match status" value="1"/>
</dbReference>
<protein>
    <submittedName>
        <fullName evidence="3">Putative secreted protein</fullName>
    </submittedName>
</protein>
<organism evidence="3 4">
    <name type="scientific">Micrococcus lylae</name>
    <dbReference type="NCBI Taxonomy" id="1273"/>
    <lineage>
        <taxon>Bacteria</taxon>
        <taxon>Bacillati</taxon>
        <taxon>Actinomycetota</taxon>
        <taxon>Actinomycetes</taxon>
        <taxon>Micrococcales</taxon>
        <taxon>Micrococcaceae</taxon>
        <taxon>Micrococcus</taxon>
    </lineage>
</organism>